<dbReference type="InterPro" id="IPR000536">
    <property type="entry name" value="Nucl_hrmn_rcpt_lig-bd"/>
</dbReference>
<feature type="non-terminal residue" evidence="5">
    <location>
        <position position="1"/>
    </location>
</feature>
<keyword evidence="3" id="KW-0675">Receptor</keyword>
<dbReference type="SMART" id="SM00430">
    <property type="entry name" value="HOLI"/>
    <property type="match status" value="1"/>
</dbReference>
<feature type="domain" description="NR LBD" evidence="4">
    <location>
        <begin position="68"/>
        <end position="323"/>
    </location>
</feature>
<protein>
    <recommendedName>
        <fullName evidence="4">NR LBD domain-containing protein</fullName>
    </recommendedName>
</protein>
<accession>A0AAV5TKG6</accession>
<dbReference type="PROSITE" id="PS51843">
    <property type="entry name" value="NR_LBD"/>
    <property type="match status" value="1"/>
</dbReference>
<evidence type="ECO:0000256" key="1">
    <source>
        <dbReference type="ARBA" id="ARBA00023015"/>
    </source>
</evidence>
<dbReference type="AlphaFoldDB" id="A0AAV5TKG6"/>
<dbReference type="PANTHER" id="PTHR46011">
    <property type="entry name" value="NUCLEAR HORMONE RECEPTOR FAMILY MEMBER NHR-86-RELATED"/>
    <property type="match status" value="1"/>
</dbReference>
<dbReference type="EMBL" id="BTSX01000004">
    <property type="protein sequence ID" value="GMS94796.1"/>
    <property type="molecule type" value="Genomic_DNA"/>
</dbReference>
<evidence type="ECO:0000256" key="2">
    <source>
        <dbReference type="ARBA" id="ARBA00023163"/>
    </source>
</evidence>
<feature type="non-terminal residue" evidence="5">
    <location>
        <position position="323"/>
    </location>
</feature>
<gene>
    <name evidence="5" type="ORF">PENTCL1PPCAC_16971</name>
</gene>
<dbReference type="Pfam" id="PF00104">
    <property type="entry name" value="Hormone_recep"/>
    <property type="match status" value="1"/>
</dbReference>
<keyword evidence="1" id="KW-0805">Transcription regulation</keyword>
<proteinExistence type="predicted"/>
<name>A0AAV5TKG6_9BILA</name>
<comment type="caution">
    <text evidence="5">The sequence shown here is derived from an EMBL/GenBank/DDBJ whole genome shotgun (WGS) entry which is preliminary data.</text>
</comment>
<keyword evidence="2" id="KW-0804">Transcription</keyword>
<organism evidence="5 6">
    <name type="scientific">Pristionchus entomophagus</name>
    <dbReference type="NCBI Taxonomy" id="358040"/>
    <lineage>
        <taxon>Eukaryota</taxon>
        <taxon>Metazoa</taxon>
        <taxon>Ecdysozoa</taxon>
        <taxon>Nematoda</taxon>
        <taxon>Chromadorea</taxon>
        <taxon>Rhabditida</taxon>
        <taxon>Rhabditina</taxon>
        <taxon>Diplogasteromorpha</taxon>
        <taxon>Diplogasteroidea</taxon>
        <taxon>Neodiplogasteridae</taxon>
        <taxon>Pristionchus</taxon>
    </lineage>
</organism>
<evidence type="ECO:0000313" key="6">
    <source>
        <dbReference type="Proteomes" id="UP001432027"/>
    </source>
</evidence>
<dbReference type="InterPro" id="IPR035500">
    <property type="entry name" value="NHR-like_dom_sf"/>
</dbReference>
<evidence type="ECO:0000313" key="5">
    <source>
        <dbReference type="EMBL" id="GMS94796.1"/>
    </source>
</evidence>
<dbReference type="GO" id="GO:0003700">
    <property type="term" value="F:DNA-binding transcription factor activity"/>
    <property type="evidence" value="ECO:0007669"/>
    <property type="project" value="TreeGrafter"/>
</dbReference>
<keyword evidence="6" id="KW-1185">Reference proteome</keyword>
<dbReference type="Gene3D" id="1.10.565.10">
    <property type="entry name" value="Retinoid X Receptor"/>
    <property type="match status" value="1"/>
</dbReference>
<sequence length="323" mass="37050">EPTTSCRKCRYRKFCDVLNRALEENAKESEDTVSDKEILLESTEDGVQTTFIDHTTYLESLHDLPSCSNTPLLDKIRWSYSLMCLTRKSGETATKPSTYNISEGEYDGSDIKLVPATYSMVMPNVRIFAAALSDFAKAAFPDFAQLNSANKRMCIANSFHHVSMLDSTYRSAYQFPDDLDTYFASYTTIFNFDYLQSFLDDCPFETNAEEALEALAVSMRRMKTMNREVFHRVKPDDVEFLALLGLSFWNNEVAMVNEELSIVTERNRANILKEMHSVYESRGKTDYATRLGELFCLLDNAQENVNLTTQDIEVYRLLNIFNE</sequence>
<dbReference type="SUPFAM" id="SSF48508">
    <property type="entry name" value="Nuclear receptor ligand-binding domain"/>
    <property type="match status" value="1"/>
</dbReference>
<reference evidence="5" key="1">
    <citation type="submission" date="2023-10" db="EMBL/GenBank/DDBJ databases">
        <title>Genome assembly of Pristionchus species.</title>
        <authorList>
            <person name="Yoshida K."/>
            <person name="Sommer R.J."/>
        </authorList>
    </citation>
    <scope>NUCLEOTIDE SEQUENCE</scope>
    <source>
        <strain evidence="5">RS0144</strain>
    </source>
</reference>
<dbReference type="GO" id="GO:0005634">
    <property type="term" value="C:nucleus"/>
    <property type="evidence" value="ECO:0007669"/>
    <property type="project" value="TreeGrafter"/>
</dbReference>
<dbReference type="Proteomes" id="UP001432027">
    <property type="component" value="Unassembled WGS sequence"/>
</dbReference>
<dbReference type="PANTHER" id="PTHR46011:SF6">
    <property type="entry name" value="HIGH ZINC ACTIVATED NUCLEAR RECEPTOR PROTEIN"/>
    <property type="match status" value="1"/>
</dbReference>
<evidence type="ECO:0000259" key="4">
    <source>
        <dbReference type="PROSITE" id="PS51843"/>
    </source>
</evidence>
<evidence type="ECO:0000256" key="3">
    <source>
        <dbReference type="ARBA" id="ARBA00023170"/>
    </source>
</evidence>